<accession>A0A0F9U8U1</accession>
<organism evidence="1">
    <name type="scientific">marine sediment metagenome</name>
    <dbReference type="NCBI Taxonomy" id="412755"/>
    <lineage>
        <taxon>unclassified sequences</taxon>
        <taxon>metagenomes</taxon>
        <taxon>ecological metagenomes</taxon>
    </lineage>
</organism>
<dbReference type="EMBL" id="LAZR01000794">
    <property type="protein sequence ID" value="KKN57671.1"/>
    <property type="molecule type" value="Genomic_DNA"/>
</dbReference>
<sequence length="152" mass="17295">MYEVYFFLLLLLFLNSCKNDDNRELDCSTALCQANFAALYVEFIDRENDENVLDNGTYTINDIDLEGSESVNFEIDNTLDKQYLVITDSIWEIGSYEYSLTIGNTNEFKFVLNLERSGGEGCCSNILIAKTLEVNGDSKEVEFDPIISVFVE</sequence>
<comment type="caution">
    <text evidence="1">The sequence shown here is derived from an EMBL/GenBank/DDBJ whole genome shotgun (WGS) entry which is preliminary data.</text>
</comment>
<gene>
    <name evidence="1" type="ORF">LCGC14_0559670</name>
</gene>
<reference evidence="1" key="1">
    <citation type="journal article" date="2015" name="Nature">
        <title>Complex archaea that bridge the gap between prokaryotes and eukaryotes.</title>
        <authorList>
            <person name="Spang A."/>
            <person name="Saw J.H."/>
            <person name="Jorgensen S.L."/>
            <person name="Zaremba-Niedzwiedzka K."/>
            <person name="Martijn J."/>
            <person name="Lind A.E."/>
            <person name="van Eijk R."/>
            <person name="Schleper C."/>
            <person name="Guy L."/>
            <person name="Ettema T.J."/>
        </authorList>
    </citation>
    <scope>NUCLEOTIDE SEQUENCE</scope>
</reference>
<protein>
    <submittedName>
        <fullName evidence="1">Uncharacterized protein</fullName>
    </submittedName>
</protein>
<name>A0A0F9U8U1_9ZZZZ</name>
<proteinExistence type="predicted"/>
<evidence type="ECO:0000313" key="1">
    <source>
        <dbReference type="EMBL" id="KKN57671.1"/>
    </source>
</evidence>
<dbReference type="AlphaFoldDB" id="A0A0F9U8U1"/>